<dbReference type="EMBL" id="CAUYUJ010001838">
    <property type="protein sequence ID" value="CAK0797899.1"/>
    <property type="molecule type" value="Genomic_DNA"/>
</dbReference>
<feature type="compositionally biased region" description="Low complexity" evidence="1">
    <location>
        <begin position="472"/>
        <end position="490"/>
    </location>
</feature>
<evidence type="ECO:0000313" key="3">
    <source>
        <dbReference type="Proteomes" id="UP001189429"/>
    </source>
</evidence>
<evidence type="ECO:0000313" key="2">
    <source>
        <dbReference type="EMBL" id="CAK0797899.1"/>
    </source>
</evidence>
<accession>A0ABN9PX89</accession>
<feature type="compositionally biased region" description="Low complexity" evidence="1">
    <location>
        <begin position="519"/>
        <end position="532"/>
    </location>
</feature>
<keyword evidence="3" id="KW-1185">Reference proteome</keyword>
<feature type="region of interest" description="Disordered" evidence="1">
    <location>
        <begin position="462"/>
        <end position="598"/>
    </location>
</feature>
<evidence type="ECO:0000256" key="1">
    <source>
        <dbReference type="SAM" id="MobiDB-lite"/>
    </source>
</evidence>
<feature type="compositionally biased region" description="Basic and acidic residues" evidence="1">
    <location>
        <begin position="577"/>
        <end position="593"/>
    </location>
</feature>
<dbReference type="Proteomes" id="UP001189429">
    <property type="component" value="Unassembled WGS sequence"/>
</dbReference>
<organism evidence="2 3">
    <name type="scientific">Prorocentrum cordatum</name>
    <dbReference type="NCBI Taxonomy" id="2364126"/>
    <lineage>
        <taxon>Eukaryota</taxon>
        <taxon>Sar</taxon>
        <taxon>Alveolata</taxon>
        <taxon>Dinophyceae</taxon>
        <taxon>Prorocentrales</taxon>
        <taxon>Prorocentraceae</taxon>
        <taxon>Prorocentrum</taxon>
    </lineage>
</organism>
<protein>
    <recommendedName>
        <fullName evidence="4">PDZ domain-containing protein</fullName>
    </recommendedName>
</protein>
<feature type="region of interest" description="Disordered" evidence="1">
    <location>
        <begin position="612"/>
        <end position="652"/>
    </location>
</feature>
<gene>
    <name evidence="2" type="ORF">PCOR1329_LOCUS6831</name>
</gene>
<comment type="caution">
    <text evidence="2">The sequence shown here is derived from an EMBL/GenBank/DDBJ whole genome shotgun (WGS) entry which is preliminary data.</text>
</comment>
<name>A0ABN9PX89_9DINO</name>
<proteinExistence type="predicted"/>
<reference evidence="2" key="1">
    <citation type="submission" date="2023-10" db="EMBL/GenBank/DDBJ databases">
        <authorList>
            <person name="Chen Y."/>
            <person name="Shah S."/>
            <person name="Dougan E. K."/>
            <person name="Thang M."/>
            <person name="Chan C."/>
        </authorList>
    </citation>
    <scope>NUCLEOTIDE SEQUENCE [LARGE SCALE GENOMIC DNA]</scope>
</reference>
<evidence type="ECO:0008006" key="4">
    <source>
        <dbReference type="Google" id="ProtNLM"/>
    </source>
</evidence>
<sequence>MAPPWRLLGAAKRGGLLAAAEEGGGPRWEVGKRHRLVRETALYPSPRCLTSADETSDGTCSPSRSSSATVVTFPPSKKVLLLAVSEAPVAAAERGADLAAFVADTAGGAWVAGWCPSEALGPRCRSGGWEAGARHRVTGNPRLRAGASLASEELGSLGPGEEVLLLELAMAQQAHSAEPLLRARVRTDGGAFGWITVEMPGGPPLLDPLNLYSSEAMRSPVWCGRLPPVAVLPETPRLTLNCAYEGTAEGWEPDGQYRVLRTVTLRSTPAHDSALRSTLTAGAVVRVHEVRRVTTPSGCTGGHDGPIRLHVSAVPVAERGQQRRGWISSERVSGQRLLDPRNLLEFDRAIGACAKECATIIPSAPSTDRVVQREFSVVLPREHGRALGLRAGHSESGHALLVEDVAGGGLLEMWNRAYPSRQVIPGDEIVGVNGRSGDSRALAEELAEARRLEVVVRGTRWCEEPEGPPCTPSTVSEASSASELATAKAEGAVEGKVEGALDDLACGGGDEAPPEVGSPPQADAPGAAAGPAAAPPLAAPGAAGPAGAPPAQRAAPHCGPREAGGAAGPAESAGTSRDPHDWRPFADAQHFDLEGEGDGCMCRDGDLFGCGGRPTADGHPRGPGLFREPAPEPRPLVRKLGGAPLPEPAGQS</sequence>
<feature type="compositionally biased region" description="Low complexity" evidence="1">
    <location>
        <begin position="539"/>
        <end position="574"/>
    </location>
</feature>